<dbReference type="RefSeq" id="WP_366192507.1">
    <property type="nucleotide sequence ID" value="NZ_JBFBVU010000007.1"/>
</dbReference>
<keyword evidence="2" id="KW-0472">Membrane</keyword>
<feature type="region of interest" description="Disordered" evidence="1">
    <location>
        <begin position="195"/>
        <end position="250"/>
    </location>
</feature>
<feature type="compositionally biased region" description="Gly residues" evidence="1">
    <location>
        <begin position="240"/>
        <end position="249"/>
    </location>
</feature>
<organism evidence="4 5">
    <name type="scientific">Meridianimarinicoccus marinus</name>
    <dbReference type="NCBI Taxonomy" id="3231483"/>
    <lineage>
        <taxon>Bacteria</taxon>
        <taxon>Pseudomonadati</taxon>
        <taxon>Pseudomonadota</taxon>
        <taxon>Alphaproteobacteria</taxon>
        <taxon>Rhodobacterales</taxon>
        <taxon>Paracoccaceae</taxon>
        <taxon>Meridianimarinicoccus</taxon>
    </lineage>
</organism>
<evidence type="ECO:0000313" key="4">
    <source>
        <dbReference type="EMBL" id="MEV8466716.1"/>
    </source>
</evidence>
<keyword evidence="2" id="KW-0812">Transmembrane</keyword>
<evidence type="ECO:0000256" key="1">
    <source>
        <dbReference type="SAM" id="MobiDB-lite"/>
    </source>
</evidence>
<feature type="transmembrane region" description="Helical" evidence="2">
    <location>
        <begin position="263"/>
        <end position="283"/>
    </location>
</feature>
<name>A0ABV3L5F8_9RHOB</name>
<reference evidence="4 5" key="1">
    <citation type="submission" date="2024-07" db="EMBL/GenBank/DDBJ databases">
        <authorList>
            <person name="Kang M."/>
        </authorList>
    </citation>
    <scope>NUCLEOTIDE SEQUENCE [LARGE SCALE GENOMIC DNA]</scope>
    <source>
        <strain evidence="4 5">DFM31</strain>
    </source>
</reference>
<protein>
    <recommendedName>
        <fullName evidence="6">Secreted protein</fullName>
    </recommendedName>
</protein>
<feature type="compositionally biased region" description="Gly residues" evidence="1">
    <location>
        <begin position="195"/>
        <end position="233"/>
    </location>
</feature>
<keyword evidence="2" id="KW-1133">Transmembrane helix</keyword>
<evidence type="ECO:0000313" key="5">
    <source>
        <dbReference type="Proteomes" id="UP001553161"/>
    </source>
</evidence>
<feature type="signal peptide" evidence="3">
    <location>
        <begin position="1"/>
        <end position="22"/>
    </location>
</feature>
<comment type="caution">
    <text evidence="4">The sequence shown here is derived from an EMBL/GenBank/DDBJ whole genome shotgun (WGS) entry which is preliminary data.</text>
</comment>
<proteinExistence type="predicted"/>
<evidence type="ECO:0008006" key="6">
    <source>
        <dbReference type="Google" id="ProtNLM"/>
    </source>
</evidence>
<accession>A0ABV3L5F8</accession>
<evidence type="ECO:0000256" key="3">
    <source>
        <dbReference type="SAM" id="SignalP"/>
    </source>
</evidence>
<sequence>MSSAGHKSIIRAFAAASAVAFAATGVLAGSPDATTPELLVSEPPVKGFINDGDESIVQTVYLYLDGCPLVSITPPANGKGDPVVTMIEPDGECATSVGLADKASLVVSDELRESGGMHVQLWQDDMSDLDPVEDSPGKSLIVEISNLFPPDGLPGGEGDPVFALGAAPSFWIPGVFGDPSGNLLVGVSNPNGNGGTPLFGSGPGTNLGFLGGGGGGGGNGSGGGSGSGPGGGSSTPSGGIFPGGGGGIPGLPTAGLPPDVAPVPLPATLLLLLWALTLMRSYVRRR</sequence>
<keyword evidence="5" id="KW-1185">Reference proteome</keyword>
<feature type="chain" id="PRO_5046947607" description="Secreted protein" evidence="3">
    <location>
        <begin position="23"/>
        <end position="286"/>
    </location>
</feature>
<dbReference type="EMBL" id="JBFBVU010000007">
    <property type="protein sequence ID" value="MEV8466716.1"/>
    <property type="molecule type" value="Genomic_DNA"/>
</dbReference>
<evidence type="ECO:0000256" key="2">
    <source>
        <dbReference type="SAM" id="Phobius"/>
    </source>
</evidence>
<gene>
    <name evidence="4" type="ORF">AB0T83_07995</name>
</gene>
<dbReference type="Proteomes" id="UP001553161">
    <property type="component" value="Unassembled WGS sequence"/>
</dbReference>
<keyword evidence="3" id="KW-0732">Signal</keyword>